<evidence type="ECO:0000313" key="4">
    <source>
        <dbReference type="EMBL" id="THU82579.1"/>
    </source>
</evidence>
<dbReference type="OrthoDB" id="406864at2759"/>
<sequence length="206" mass="22341">MATSYVNNPVLSPKPRDWSDVHVYSNPTMLVMEHYTLSENYAISTNSDVWASTGRLQYPTIQGTVSEAAFMTGLERNNDIVFAATYAPLLNHVSGTQWTPNLIMISFDAGQVIKSTSYYVQQVRTIALRLDRGDEYIPSTLPSKTWTLSWAVSSKQTNTIIIEVFSILTFAINGSSSGGSTSDGGTGSSGLSTGGSSGDVLKYGQW</sequence>
<dbReference type="GO" id="GO:0031222">
    <property type="term" value="P:arabinan catabolic process"/>
    <property type="evidence" value="ECO:0007669"/>
    <property type="project" value="UniProtKB-UniPathway"/>
</dbReference>
<dbReference type="Proteomes" id="UP000297245">
    <property type="component" value="Unassembled WGS sequence"/>
</dbReference>
<dbReference type="GO" id="GO:0046556">
    <property type="term" value="F:alpha-L-arabinofuranosidase activity"/>
    <property type="evidence" value="ECO:0007669"/>
    <property type="project" value="UniProtKB-EC"/>
</dbReference>
<name>A0A4S8L2C6_DENBC</name>
<dbReference type="PANTHER" id="PTHR31776:SF0">
    <property type="entry name" value="ALPHA-L-ARABINOFURANOSIDASE 1"/>
    <property type="match status" value="1"/>
</dbReference>
<protein>
    <recommendedName>
        <fullName evidence="3">Alpha-L-arabinofuranosidase C-terminal domain-containing protein</fullName>
    </recommendedName>
</protein>
<dbReference type="GO" id="GO:0046373">
    <property type="term" value="P:L-arabinose metabolic process"/>
    <property type="evidence" value="ECO:0007669"/>
    <property type="project" value="InterPro"/>
</dbReference>
<organism evidence="4 5">
    <name type="scientific">Dendrothele bispora (strain CBS 962.96)</name>
    <dbReference type="NCBI Taxonomy" id="1314807"/>
    <lineage>
        <taxon>Eukaryota</taxon>
        <taxon>Fungi</taxon>
        <taxon>Dikarya</taxon>
        <taxon>Basidiomycota</taxon>
        <taxon>Agaricomycotina</taxon>
        <taxon>Agaricomycetes</taxon>
        <taxon>Agaricomycetidae</taxon>
        <taxon>Agaricales</taxon>
        <taxon>Agaricales incertae sedis</taxon>
        <taxon>Dendrothele</taxon>
    </lineage>
</organism>
<comment type="pathway">
    <text evidence="1">Glycan metabolism; L-arabinan degradation.</text>
</comment>
<dbReference type="UniPathway" id="UPA00667"/>
<dbReference type="InterPro" id="IPR051563">
    <property type="entry name" value="Glycosyl_Hydrolase_51"/>
</dbReference>
<evidence type="ECO:0000256" key="1">
    <source>
        <dbReference type="ARBA" id="ARBA00004834"/>
    </source>
</evidence>
<evidence type="ECO:0000259" key="3">
    <source>
        <dbReference type="SMART" id="SM00813"/>
    </source>
</evidence>
<accession>A0A4S8L2C6</accession>
<evidence type="ECO:0000256" key="2">
    <source>
        <dbReference type="ARBA" id="ARBA00023180"/>
    </source>
</evidence>
<dbReference type="PANTHER" id="PTHR31776">
    <property type="entry name" value="ALPHA-L-ARABINOFURANOSIDASE 1"/>
    <property type="match status" value="1"/>
</dbReference>
<dbReference type="InterPro" id="IPR010720">
    <property type="entry name" value="Alpha-L-AF_C"/>
</dbReference>
<feature type="domain" description="Alpha-L-arabinofuranosidase C-terminal" evidence="3">
    <location>
        <begin position="48"/>
        <end position="204"/>
    </location>
</feature>
<reference evidence="4 5" key="1">
    <citation type="journal article" date="2019" name="Nat. Ecol. Evol.">
        <title>Megaphylogeny resolves global patterns of mushroom evolution.</title>
        <authorList>
            <person name="Varga T."/>
            <person name="Krizsan K."/>
            <person name="Foldi C."/>
            <person name="Dima B."/>
            <person name="Sanchez-Garcia M."/>
            <person name="Sanchez-Ramirez S."/>
            <person name="Szollosi G.J."/>
            <person name="Szarkandi J.G."/>
            <person name="Papp V."/>
            <person name="Albert L."/>
            <person name="Andreopoulos W."/>
            <person name="Angelini C."/>
            <person name="Antonin V."/>
            <person name="Barry K.W."/>
            <person name="Bougher N.L."/>
            <person name="Buchanan P."/>
            <person name="Buyck B."/>
            <person name="Bense V."/>
            <person name="Catcheside P."/>
            <person name="Chovatia M."/>
            <person name="Cooper J."/>
            <person name="Damon W."/>
            <person name="Desjardin D."/>
            <person name="Finy P."/>
            <person name="Geml J."/>
            <person name="Haridas S."/>
            <person name="Hughes K."/>
            <person name="Justo A."/>
            <person name="Karasinski D."/>
            <person name="Kautmanova I."/>
            <person name="Kiss B."/>
            <person name="Kocsube S."/>
            <person name="Kotiranta H."/>
            <person name="LaButti K.M."/>
            <person name="Lechner B.E."/>
            <person name="Liimatainen K."/>
            <person name="Lipzen A."/>
            <person name="Lukacs Z."/>
            <person name="Mihaltcheva S."/>
            <person name="Morgado L.N."/>
            <person name="Niskanen T."/>
            <person name="Noordeloos M.E."/>
            <person name="Ohm R.A."/>
            <person name="Ortiz-Santana B."/>
            <person name="Ovrebo C."/>
            <person name="Racz N."/>
            <person name="Riley R."/>
            <person name="Savchenko A."/>
            <person name="Shiryaev A."/>
            <person name="Soop K."/>
            <person name="Spirin V."/>
            <person name="Szebenyi C."/>
            <person name="Tomsovsky M."/>
            <person name="Tulloss R.E."/>
            <person name="Uehling J."/>
            <person name="Grigoriev I.V."/>
            <person name="Vagvolgyi C."/>
            <person name="Papp T."/>
            <person name="Martin F.M."/>
            <person name="Miettinen O."/>
            <person name="Hibbett D.S."/>
            <person name="Nagy L.G."/>
        </authorList>
    </citation>
    <scope>NUCLEOTIDE SEQUENCE [LARGE SCALE GENOMIC DNA]</scope>
    <source>
        <strain evidence="4 5">CBS 962.96</strain>
    </source>
</reference>
<proteinExistence type="predicted"/>
<dbReference type="Gene3D" id="3.20.20.80">
    <property type="entry name" value="Glycosidases"/>
    <property type="match status" value="1"/>
</dbReference>
<evidence type="ECO:0000313" key="5">
    <source>
        <dbReference type="Proteomes" id="UP000297245"/>
    </source>
</evidence>
<dbReference type="SUPFAM" id="SSF51445">
    <property type="entry name" value="(Trans)glycosidases"/>
    <property type="match status" value="1"/>
</dbReference>
<dbReference type="InterPro" id="IPR017853">
    <property type="entry name" value="GH"/>
</dbReference>
<dbReference type="Pfam" id="PF06964">
    <property type="entry name" value="Alpha-L-AF_C"/>
    <property type="match status" value="1"/>
</dbReference>
<dbReference type="SMART" id="SM00813">
    <property type="entry name" value="Alpha-L-AF_C"/>
    <property type="match status" value="1"/>
</dbReference>
<keyword evidence="5" id="KW-1185">Reference proteome</keyword>
<dbReference type="EMBL" id="ML179721">
    <property type="protein sequence ID" value="THU82579.1"/>
    <property type="molecule type" value="Genomic_DNA"/>
</dbReference>
<dbReference type="AlphaFoldDB" id="A0A4S8L2C6"/>
<gene>
    <name evidence="4" type="ORF">K435DRAFT_872151</name>
</gene>
<keyword evidence="2" id="KW-0325">Glycoprotein</keyword>